<sequence>MPDAPLLHYSTSTAPLQAGTADKPSANTIDITVSSPAGRNVYCDKIDVAVPVSAPDDGGAWFTENPQSSIAGKWNPASTEVKSGRELGLDAATNYYHVVFQPPPIPGFDLIDTPLKISITGNVAADPGSTLTCSVTETSGTASGDCTRKAPQDLTWETAEPPFYLHSFLACSPERPTVPKTKFNAGDQALLTWESNGDSFHLYDGDGTVLHEGVETSWTIPASVIANDTTFSLKASKKGATGFETADRYATVTVTVTNPTLRELTVKGQLGVYGALTANDGLSVYGGLTANDSVSVYGRLSANDGLSVSDGLTADTVEARSVTVEQYCQIDGDCNVAGDLATEAIVASGYTTLNGALTVNGGLTANGDCDVNGWFSANHDLRVSYGGTEKMTTVGKSGLSVEGDFSVSYDGTQKITTDGYNGLCVDGDLTVYGRIQN</sequence>
<dbReference type="RefSeq" id="WP_343952068.1">
    <property type="nucleotide sequence ID" value="NZ_BAAAHQ010000023.1"/>
</dbReference>
<keyword evidence="2" id="KW-1185">Reference proteome</keyword>
<dbReference type="EMBL" id="BAAAHQ010000023">
    <property type="protein sequence ID" value="GAA0937287.1"/>
    <property type="molecule type" value="Genomic_DNA"/>
</dbReference>
<proteinExistence type="predicted"/>
<protein>
    <submittedName>
        <fullName evidence="1">Uncharacterized protein</fullName>
    </submittedName>
</protein>
<evidence type="ECO:0000313" key="2">
    <source>
        <dbReference type="Proteomes" id="UP001501578"/>
    </source>
</evidence>
<dbReference type="Proteomes" id="UP001501578">
    <property type="component" value="Unassembled WGS sequence"/>
</dbReference>
<organism evidence="1 2">
    <name type="scientific">Nonomuraea longicatena</name>
    <dbReference type="NCBI Taxonomy" id="83682"/>
    <lineage>
        <taxon>Bacteria</taxon>
        <taxon>Bacillati</taxon>
        <taxon>Actinomycetota</taxon>
        <taxon>Actinomycetes</taxon>
        <taxon>Streptosporangiales</taxon>
        <taxon>Streptosporangiaceae</taxon>
        <taxon>Nonomuraea</taxon>
    </lineage>
</organism>
<comment type="caution">
    <text evidence="1">The sequence shown here is derived from an EMBL/GenBank/DDBJ whole genome shotgun (WGS) entry which is preliminary data.</text>
</comment>
<reference evidence="1 2" key="1">
    <citation type="journal article" date="2019" name="Int. J. Syst. Evol. Microbiol.">
        <title>The Global Catalogue of Microorganisms (GCM) 10K type strain sequencing project: providing services to taxonomists for standard genome sequencing and annotation.</title>
        <authorList>
            <consortium name="The Broad Institute Genomics Platform"/>
            <consortium name="The Broad Institute Genome Sequencing Center for Infectious Disease"/>
            <person name="Wu L."/>
            <person name="Ma J."/>
        </authorList>
    </citation>
    <scope>NUCLEOTIDE SEQUENCE [LARGE SCALE GENOMIC DNA]</scope>
    <source>
        <strain evidence="1 2">JCM 11136</strain>
    </source>
</reference>
<accession>A0ABN1Q407</accession>
<gene>
    <name evidence="1" type="ORF">GCM10009560_46510</name>
</gene>
<evidence type="ECO:0000313" key="1">
    <source>
        <dbReference type="EMBL" id="GAA0937287.1"/>
    </source>
</evidence>
<name>A0ABN1Q407_9ACTN</name>